<evidence type="ECO:0000313" key="2">
    <source>
        <dbReference type="EMBL" id="KAL0087849.1"/>
    </source>
</evidence>
<organism evidence="2 3">
    <name type="scientific">Phycomyces blakesleeanus</name>
    <dbReference type="NCBI Taxonomy" id="4837"/>
    <lineage>
        <taxon>Eukaryota</taxon>
        <taxon>Fungi</taxon>
        <taxon>Fungi incertae sedis</taxon>
        <taxon>Mucoromycota</taxon>
        <taxon>Mucoromycotina</taxon>
        <taxon>Mucoromycetes</taxon>
        <taxon>Mucorales</taxon>
        <taxon>Phycomycetaceae</taxon>
        <taxon>Phycomyces</taxon>
    </lineage>
</organism>
<comment type="caution">
    <text evidence="2">The sequence shown here is derived from an EMBL/GenBank/DDBJ whole genome shotgun (WGS) entry which is preliminary data.</text>
</comment>
<reference evidence="2 3" key="1">
    <citation type="submission" date="2024-04" db="EMBL/GenBank/DDBJ databases">
        <title>Symmetric and asymmetric DNA N6-adenine methylation regulates different biological responses in Mucorales.</title>
        <authorList>
            <consortium name="Lawrence Berkeley National Laboratory"/>
            <person name="Lax C."/>
            <person name="Mondo S.J."/>
            <person name="Osorio-Concepcion M."/>
            <person name="Muszewska A."/>
            <person name="Corrochano-Luque M."/>
            <person name="Gutierrez G."/>
            <person name="Riley R."/>
            <person name="Lipzen A."/>
            <person name="Guo J."/>
            <person name="Hundley H."/>
            <person name="Amirebrahimi M."/>
            <person name="Ng V."/>
            <person name="Lorenzo-Gutierrez D."/>
            <person name="Binder U."/>
            <person name="Yang J."/>
            <person name="Song Y."/>
            <person name="Canovas D."/>
            <person name="Navarro E."/>
            <person name="Freitag M."/>
            <person name="Gabaldon T."/>
            <person name="Grigoriev I.V."/>
            <person name="Corrochano L.M."/>
            <person name="Nicolas F.E."/>
            <person name="Garre V."/>
        </authorList>
    </citation>
    <scope>NUCLEOTIDE SEQUENCE [LARGE SCALE GENOMIC DNA]</scope>
    <source>
        <strain evidence="2 3">L51</strain>
    </source>
</reference>
<dbReference type="EMBL" id="JBCLYO010000006">
    <property type="protein sequence ID" value="KAL0087849.1"/>
    <property type="molecule type" value="Genomic_DNA"/>
</dbReference>
<evidence type="ECO:0000313" key="3">
    <source>
        <dbReference type="Proteomes" id="UP001448207"/>
    </source>
</evidence>
<feature type="compositionally biased region" description="Low complexity" evidence="1">
    <location>
        <begin position="10"/>
        <end position="50"/>
    </location>
</feature>
<name>A0ABR3B5Z4_PHYBL</name>
<feature type="region of interest" description="Disordered" evidence="1">
    <location>
        <begin position="1"/>
        <end position="98"/>
    </location>
</feature>
<evidence type="ECO:0000256" key="1">
    <source>
        <dbReference type="SAM" id="MobiDB-lite"/>
    </source>
</evidence>
<feature type="compositionally biased region" description="Low complexity" evidence="1">
    <location>
        <begin position="58"/>
        <end position="92"/>
    </location>
</feature>
<gene>
    <name evidence="2" type="ORF">J3Q64DRAFT_1464453</name>
</gene>
<feature type="region of interest" description="Disordered" evidence="1">
    <location>
        <begin position="129"/>
        <end position="166"/>
    </location>
</feature>
<protein>
    <submittedName>
        <fullName evidence="2">Uncharacterized protein</fullName>
    </submittedName>
</protein>
<sequence>MFGSKSGAQTSTVATTPVSTASTPSFSFGDRSVPTTSTTSSPLTLFSSGTKAGINPGTTTATTTAEPPASSTASTSSTASASAPTATTPIPSFTFGDKNNATSNLTTTSSTSSATPVTTAGSTFSFGFGSNSTTSATTPVNTTPSLTTSTASTTTISAPAVPAGPRKPNPFSFSAILDDINKAAMAVPSHYHVSLVPHLPNGQR</sequence>
<keyword evidence="3" id="KW-1185">Reference proteome</keyword>
<dbReference type="Proteomes" id="UP001448207">
    <property type="component" value="Unassembled WGS sequence"/>
</dbReference>
<accession>A0ABR3B5Z4</accession>
<proteinExistence type="predicted"/>
<feature type="compositionally biased region" description="Low complexity" evidence="1">
    <location>
        <begin position="129"/>
        <end position="163"/>
    </location>
</feature>